<sequence>MSDVIHTHYQRLAERYDSFLYYSPDFVRQLTSKMVDKLALNQDDILVDLGCGTGIYSLDILEQVSLKNPVIGVDPFPEMLAQIPEEAPIKRVAEDALEFSNRPGTYNKILVKETIHHIDDRQTLFRNLYQRLAPGGILLLVHVPPNVEYPLFNKALERCLNWHANPDELVSLLENETFQVERETLVYRHTIPKEKYFEMVANCYMSVLSSFEEEELKAGLQEMESTYADQEILEFNDRFDFITAKKV</sequence>
<dbReference type="RefSeq" id="WP_134358130.1">
    <property type="nucleotide sequence ID" value="NZ_CP038033.1"/>
</dbReference>
<accession>A0A4P7BZY2</accession>
<protein>
    <submittedName>
        <fullName evidence="1">Class I SAM-dependent methyltransferase</fullName>
    </submittedName>
</protein>
<dbReference type="PANTHER" id="PTHR43861:SF1">
    <property type="entry name" value="TRANS-ACONITATE 2-METHYLTRANSFERASE"/>
    <property type="match status" value="1"/>
</dbReference>
<evidence type="ECO:0000313" key="1">
    <source>
        <dbReference type="EMBL" id="QBQ54917.1"/>
    </source>
</evidence>
<dbReference type="EMBL" id="CP038033">
    <property type="protein sequence ID" value="QBQ54917.1"/>
    <property type="molecule type" value="Genomic_DNA"/>
</dbReference>
<dbReference type="SUPFAM" id="SSF53335">
    <property type="entry name" value="S-adenosyl-L-methionine-dependent methyltransferases"/>
    <property type="match status" value="1"/>
</dbReference>
<dbReference type="GO" id="GO:0032259">
    <property type="term" value="P:methylation"/>
    <property type="evidence" value="ECO:0007669"/>
    <property type="project" value="UniProtKB-KW"/>
</dbReference>
<dbReference type="Pfam" id="PF13489">
    <property type="entry name" value="Methyltransf_23"/>
    <property type="match status" value="1"/>
</dbReference>
<keyword evidence="1" id="KW-0808">Transferase</keyword>
<organism evidence="1 2">
    <name type="scientific">Nitrosococcus wardiae</name>
    <dbReference type="NCBI Taxonomy" id="1814290"/>
    <lineage>
        <taxon>Bacteria</taxon>
        <taxon>Pseudomonadati</taxon>
        <taxon>Pseudomonadota</taxon>
        <taxon>Gammaproteobacteria</taxon>
        <taxon>Chromatiales</taxon>
        <taxon>Chromatiaceae</taxon>
        <taxon>Nitrosococcus</taxon>
    </lineage>
</organism>
<gene>
    <name evidence="1" type="ORF">E3U44_10610</name>
</gene>
<dbReference type="PANTHER" id="PTHR43861">
    <property type="entry name" value="TRANS-ACONITATE 2-METHYLTRANSFERASE-RELATED"/>
    <property type="match status" value="1"/>
</dbReference>
<evidence type="ECO:0000313" key="2">
    <source>
        <dbReference type="Proteomes" id="UP000294325"/>
    </source>
</evidence>
<dbReference type="InterPro" id="IPR029063">
    <property type="entry name" value="SAM-dependent_MTases_sf"/>
</dbReference>
<dbReference type="GO" id="GO:0008168">
    <property type="term" value="F:methyltransferase activity"/>
    <property type="evidence" value="ECO:0007669"/>
    <property type="project" value="UniProtKB-KW"/>
</dbReference>
<dbReference type="Gene3D" id="3.40.50.150">
    <property type="entry name" value="Vaccinia Virus protein VP39"/>
    <property type="match status" value="1"/>
</dbReference>
<dbReference type="OrthoDB" id="649979at2"/>
<keyword evidence="2" id="KW-1185">Reference proteome</keyword>
<dbReference type="KEGG" id="nwr:E3U44_10610"/>
<keyword evidence="1" id="KW-0489">Methyltransferase</keyword>
<reference evidence="1 2" key="1">
    <citation type="submission" date="2019-03" db="EMBL/GenBank/DDBJ databases">
        <title>The genome sequence of Nitrosococcus wardiae strain D1FHST reveals the archetypal metabolic capacity of ammonia-oxidizing Gammaproteobacteria.</title>
        <authorList>
            <person name="Wang L."/>
            <person name="Lim C.K."/>
            <person name="Hanson T.E."/>
            <person name="Dang H."/>
            <person name="Klotz M.G."/>
        </authorList>
    </citation>
    <scope>NUCLEOTIDE SEQUENCE [LARGE SCALE GENOMIC DNA]</scope>
    <source>
        <strain evidence="1 2">D1FHS</strain>
    </source>
</reference>
<dbReference type="CDD" id="cd02440">
    <property type="entry name" value="AdoMet_MTases"/>
    <property type="match status" value="1"/>
</dbReference>
<proteinExistence type="predicted"/>
<dbReference type="AlphaFoldDB" id="A0A4P7BZY2"/>
<dbReference type="Proteomes" id="UP000294325">
    <property type="component" value="Chromosome"/>
</dbReference>
<name>A0A4P7BZY2_9GAMM</name>